<evidence type="ECO:0000313" key="4">
    <source>
        <dbReference type="Proteomes" id="UP000475928"/>
    </source>
</evidence>
<gene>
    <name evidence="3" type="ORF">Hs20B_00730</name>
</gene>
<dbReference type="Proteomes" id="UP000475928">
    <property type="component" value="Unassembled WGS sequence"/>
</dbReference>
<dbReference type="InterPro" id="IPR045865">
    <property type="entry name" value="ACT-like_dom_sf"/>
</dbReference>
<dbReference type="RefSeq" id="WP_172354521.1">
    <property type="nucleotide sequence ID" value="NZ_BLLH01000001.1"/>
</dbReference>
<dbReference type="NCBIfam" id="NF001220">
    <property type="entry name" value="PRK00194.1"/>
    <property type="match status" value="1"/>
</dbReference>
<accession>A0A6A0B4Q6</accession>
<dbReference type="InterPro" id="IPR022986">
    <property type="entry name" value="UPF0237_ACT"/>
</dbReference>
<comment type="similarity">
    <text evidence="1">Belongs to the UPF0237 family.</text>
</comment>
<comment type="caution">
    <text evidence="3">The sequence shown here is derived from an EMBL/GenBank/DDBJ whole genome shotgun (WGS) entry which is preliminary data.</text>
</comment>
<evidence type="ECO:0000256" key="1">
    <source>
        <dbReference type="HAMAP-Rule" id="MF_01054"/>
    </source>
</evidence>
<dbReference type="CDD" id="cd04872">
    <property type="entry name" value="ACT_1ZPV"/>
    <property type="match status" value="1"/>
</dbReference>
<feature type="domain" description="ACT" evidence="2">
    <location>
        <begin position="4"/>
        <end position="78"/>
    </location>
</feature>
<dbReference type="Pfam" id="PF13740">
    <property type="entry name" value="ACT_6"/>
    <property type="match status" value="1"/>
</dbReference>
<name>A0A6A0B4Q6_9LACT</name>
<sequence>MRAIVTVIGQDKTGIVAGVSTRLSELEINIIDMSQTIMDGFFTMNMVVEIDEASKNFADVKANLTELGDELKVDIKIMNEAIFQAMHQL</sequence>
<reference evidence="3 4" key="1">
    <citation type="submission" date="2020-02" db="EMBL/GenBank/DDBJ databases">
        <title>Draft genome sequence of Lactococcus sp. Hs20B0-1.</title>
        <authorList>
            <person name="Noda S."/>
            <person name="Yuki M."/>
            <person name="Ohkuma M."/>
        </authorList>
    </citation>
    <scope>NUCLEOTIDE SEQUENCE [LARGE SCALE GENOMIC DNA]</scope>
    <source>
        <strain evidence="3 4">Hs20B0-1</strain>
    </source>
</reference>
<keyword evidence="4" id="KW-1185">Reference proteome</keyword>
<evidence type="ECO:0000259" key="2">
    <source>
        <dbReference type="PROSITE" id="PS51671"/>
    </source>
</evidence>
<dbReference type="PANTHER" id="PTHR34875">
    <property type="entry name" value="UPF0237 PROTEIN MJ1558"/>
    <property type="match status" value="1"/>
</dbReference>
<organism evidence="3 4">
    <name type="scientific">Pseudolactococcus insecticola</name>
    <dbReference type="NCBI Taxonomy" id="2709158"/>
    <lineage>
        <taxon>Bacteria</taxon>
        <taxon>Bacillati</taxon>
        <taxon>Bacillota</taxon>
        <taxon>Bacilli</taxon>
        <taxon>Lactobacillales</taxon>
        <taxon>Streptococcaceae</taxon>
        <taxon>Pseudolactococcus</taxon>
    </lineage>
</organism>
<dbReference type="AlphaFoldDB" id="A0A6A0B4Q6"/>
<dbReference type="InterPro" id="IPR002912">
    <property type="entry name" value="ACT_dom"/>
</dbReference>
<proteinExistence type="inferred from homology"/>
<dbReference type="Gene3D" id="3.30.70.260">
    <property type="match status" value="1"/>
</dbReference>
<evidence type="ECO:0000313" key="3">
    <source>
        <dbReference type="EMBL" id="GFH39675.1"/>
    </source>
</evidence>
<dbReference type="PANTHER" id="PTHR34875:SF6">
    <property type="entry name" value="UPF0237 PROTEIN MJ1558"/>
    <property type="match status" value="1"/>
</dbReference>
<dbReference type="HAMAP" id="MF_01054">
    <property type="entry name" value="UPF0237"/>
    <property type="match status" value="1"/>
</dbReference>
<dbReference type="SUPFAM" id="SSF55021">
    <property type="entry name" value="ACT-like"/>
    <property type="match status" value="1"/>
</dbReference>
<dbReference type="EMBL" id="BLLH01000001">
    <property type="protein sequence ID" value="GFH39675.1"/>
    <property type="molecule type" value="Genomic_DNA"/>
</dbReference>
<dbReference type="InterPro" id="IPR050990">
    <property type="entry name" value="UPF0237/GcvR_regulator"/>
</dbReference>
<dbReference type="PROSITE" id="PS51671">
    <property type="entry name" value="ACT"/>
    <property type="match status" value="1"/>
</dbReference>
<protein>
    <recommendedName>
        <fullName evidence="1">UPF0237 protein Hs20B_00730</fullName>
    </recommendedName>
</protein>